<accession>A0ABN8BD66</accession>
<dbReference type="InterPro" id="IPR000215">
    <property type="entry name" value="Serpin_fam"/>
</dbReference>
<feature type="chain" id="PRO_5046533230" description="Serpin domain-containing protein" evidence="5">
    <location>
        <begin position="32"/>
        <end position="348"/>
    </location>
</feature>
<dbReference type="PANTHER" id="PTHR11461:SF211">
    <property type="entry name" value="GH10112P-RELATED"/>
    <property type="match status" value="1"/>
</dbReference>
<dbReference type="InterPro" id="IPR023796">
    <property type="entry name" value="Serpin_dom"/>
</dbReference>
<dbReference type="SMART" id="SM00093">
    <property type="entry name" value="SERPIN"/>
    <property type="match status" value="1"/>
</dbReference>
<evidence type="ECO:0000313" key="7">
    <source>
        <dbReference type="EMBL" id="CAH0405918.1"/>
    </source>
</evidence>
<dbReference type="SUPFAM" id="SSF56574">
    <property type="entry name" value="Serpins"/>
    <property type="match status" value="1"/>
</dbReference>
<gene>
    <name evidence="7" type="ORF">CHILSU_LOCUS9289</name>
</gene>
<dbReference type="Gene3D" id="2.30.39.10">
    <property type="entry name" value="Alpha-1-antitrypsin, domain 1"/>
    <property type="match status" value="1"/>
</dbReference>
<dbReference type="InterPro" id="IPR042185">
    <property type="entry name" value="Serpin_sf_2"/>
</dbReference>
<evidence type="ECO:0000256" key="5">
    <source>
        <dbReference type="SAM" id="SignalP"/>
    </source>
</evidence>
<keyword evidence="5" id="KW-0732">Signal</keyword>
<feature type="signal peptide" evidence="5">
    <location>
        <begin position="1"/>
        <end position="31"/>
    </location>
</feature>
<dbReference type="PANTHER" id="PTHR11461">
    <property type="entry name" value="SERINE PROTEASE INHIBITOR, SERPIN"/>
    <property type="match status" value="1"/>
</dbReference>
<proteinExistence type="inferred from homology"/>
<sequence>MVTISPPDRRGNAISFVQSGLFLSLFLMALSTVTDNKTAQDINAFIGINSTIAQDKKDLITDIIATFPESNADLRWRWSSRLVLKSDIGSHIINNSVIKSLNLQVNHCDGTESPEELAKTLNRMVEEDSGGAIHDTFEADEFEDGFQAVAITMLYFRARWRSAPTVLNGTRLFRDADGTPPRTVPMIRINDVMRYANIQDWGCQAIEISYATPGLSLLILVPDGTSLRDVAHQLTLTNLTKIVDRMEPIRIGVSMPLYTLRMTLLLPSKLQSMGMHSLFNWSDGTQKDLRLSHAIQRIMFWAEAGRNAFKDDGIEWDSTPELELVVDRPYLFFVRWHNITLMNGNFVL</sequence>
<dbReference type="InterPro" id="IPR042178">
    <property type="entry name" value="Serpin_sf_1"/>
</dbReference>
<dbReference type="Gene3D" id="3.30.497.10">
    <property type="entry name" value="Antithrombin, subunit I, domain 2"/>
    <property type="match status" value="1"/>
</dbReference>
<keyword evidence="3" id="KW-0722">Serine protease inhibitor</keyword>
<evidence type="ECO:0000256" key="3">
    <source>
        <dbReference type="ARBA" id="ARBA00022900"/>
    </source>
</evidence>
<organism evidence="7 8">
    <name type="scientific">Chilo suppressalis</name>
    <name type="common">Asiatic rice borer moth</name>
    <dbReference type="NCBI Taxonomy" id="168631"/>
    <lineage>
        <taxon>Eukaryota</taxon>
        <taxon>Metazoa</taxon>
        <taxon>Ecdysozoa</taxon>
        <taxon>Arthropoda</taxon>
        <taxon>Hexapoda</taxon>
        <taxon>Insecta</taxon>
        <taxon>Pterygota</taxon>
        <taxon>Neoptera</taxon>
        <taxon>Endopterygota</taxon>
        <taxon>Lepidoptera</taxon>
        <taxon>Glossata</taxon>
        <taxon>Ditrysia</taxon>
        <taxon>Pyraloidea</taxon>
        <taxon>Crambidae</taxon>
        <taxon>Crambinae</taxon>
        <taxon>Chilo</taxon>
    </lineage>
</organism>
<feature type="domain" description="Serpin" evidence="6">
    <location>
        <begin position="1"/>
        <end position="347"/>
    </location>
</feature>
<evidence type="ECO:0000256" key="4">
    <source>
        <dbReference type="RuleBase" id="RU000411"/>
    </source>
</evidence>
<evidence type="ECO:0000259" key="6">
    <source>
        <dbReference type="SMART" id="SM00093"/>
    </source>
</evidence>
<dbReference type="InterPro" id="IPR036186">
    <property type="entry name" value="Serpin_sf"/>
</dbReference>
<dbReference type="Proteomes" id="UP001153292">
    <property type="component" value="Chromosome 5"/>
</dbReference>
<dbReference type="EMBL" id="OU963898">
    <property type="protein sequence ID" value="CAH0405918.1"/>
    <property type="molecule type" value="Genomic_DNA"/>
</dbReference>
<comment type="similarity">
    <text evidence="1 4">Belongs to the serpin family.</text>
</comment>
<evidence type="ECO:0000313" key="8">
    <source>
        <dbReference type="Proteomes" id="UP001153292"/>
    </source>
</evidence>
<evidence type="ECO:0000256" key="2">
    <source>
        <dbReference type="ARBA" id="ARBA00022690"/>
    </source>
</evidence>
<keyword evidence="8" id="KW-1185">Reference proteome</keyword>
<protein>
    <recommendedName>
        <fullName evidence="6">Serpin domain-containing protein</fullName>
    </recommendedName>
</protein>
<keyword evidence="2" id="KW-0646">Protease inhibitor</keyword>
<name>A0ABN8BD66_CHISP</name>
<reference evidence="7" key="1">
    <citation type="submission" date="2021-12" db="EMBL/GenBank/DDBJ databases">
        <authorList>
            <person name="King R."/>
        </authorList>
    </citation>
    <scope>NUCLEOTIDE SEQUENCE</scope>
</reference>
<dbReference type="Pfam" id="PF00079">
    <property type="entry name" value="Serpin"/>
    <property type="match status" value="1"/>
</dbReference>
<evidence type="ECO:0000256" key="1">
    <source>
        <dbReference type="ARBA" id="ARBA00009500"/>
    </source>
</evidence>